<gene>
    <name evidence="1" type="ORF">CAMGR0001_2887</name>
</gene>
<protein>
    <submittedName>
        <fullName evidence="1">Uncharacterized protein</fullName>
    </submittedName>
</protein>
<dbReference type="RefSeq" id="WP_005873183.1">
    <property type="nucleotide sequence ID" value="NZ_ACYG01000031.1"/>
</dbReference>
<comment type="caution">
    <text evidence="1">The sequence shown here is derived from an EMBL/GenBank/DDBJ whole genome shotgun (WGS) entry which is preliminary data.</text>
</comment>
<evidence type="ECO:0000313" key="2">
    <source>
        <dbReference type="Proteomes" id="UP000005709"/>
    </source>
</evidence>
<dbReference type="AlphaFoldDB" id="C8PL96"/>
<proteinExistence type="predicted"/>
<keyword evidence="2" id="KW-1185">Reference proteome</keyword>
<dbReference type="Proteomes" id="UP000005709">
    <property type="component" value="Unassembled WGS sequence"/>
</dbReference>
<reference evidence="1 2" key="1">
    <citation type="submission" date="2009-07" db="EMBL/GenBank/DDBJ databases">
        <authorList>
            <person name="Madupu R."/>
            <person name="Sebastian Y."/>
            <person name="Durkin A.S."/>
            <person name="Torralba M."/>
            <person name="Methe B."/>
            <person name="Sutton G.G."/>
            <person name="Strausberg R.L."/>
            <person name="Nelson K.E."/>
        </authorList>
    </citation>
    <scope>NUCLEOTIDE SEQUENCE [LARGE SCALE GENOMIC DNA]</scope>
    <source>
        <strain evidence="1 2">RM3268</strain>
    </source>
</reference>
<dbReference type="STRING" id="824.CGRAC_1739"/>
<accession>C8PL96</accession>
<name>C8PL96_9BACT</name>
<dbReference type="EMBL" id="ACYG01000031">
    <property type="protein sequence ID" value="EEV16511.1"/>
    <property type="molecule type" value="Genomic_DNA"/>
</dbReference>
<sequence>MRIKALDLNLSPYVYFFSEAEDFRFKIFKDFQAASGKRSLDFYELEAFSLMKSTEVYETDSIASTLIHNFSLCDENVRDILIMLFGQFYLNNFIDTDIKYKTSANINLNIRKFEEWKILRENFFYNLDKFIARPYEPLKNYTHADGAFWEEPNRWCHHNMYIFITECGKKYYDEILIPSLYNKYKHIEVDTDKEGNATKWYGI</sequence>
<organism evidence="1 2">
    <name type="scientific">Campylobacter gracilis RM3268</name>
    <dbReference type="NCBI Taxonomy" id="553220"/>
    <lineage>
        <taxon>Bacteria</taxon>
        <taxon>Pseudomonadati</taxon>
        <taxon>Campylobacterota</taxon>
        <taxon>Epsilonproteobacteria</taxon>
        <taxon>Campylobacterales</taxon>
        <taxon>Campylobacteraceae</taxon>
        <taxon>Campylobacter</taxon>
    </lineage>
</organism>
<dbReference type="OrthoDB" id="5327173at2"/>
<evidence type="ECO:0000313" key="1">
    <source>
        <dbReference type="EMBL" id="EEV16511.1"/>
    </source>
</evidence>